<dbReference type="AlphaFoldDB" id="A0A4U5PA36"/>
<dbReference type="Proteomes" id="UP000298663">
    <property type="component" value="Unassembled WGS sequence"/>
</dbReference>
<protein>
    <submittedName>
        <fullName evidence="1">Uncharacterized protein</fullName>
    </submittedName>
</protein>
<organism evidence="1 2">
    <name type="scientific">Steinernema carpocapsae</name>
    <name type="common">Entomopathogenic nematode</name>
    <dbReference type="NCBI Taxonomy" id="34508"/>
    <lineage>
        <taxon>Eukaryota</taxon>
        <taxon>Metazoa</taxon>
        <taxon>Ecdysozoa</taxon>
        <taxon>Nematoda</taxon>
        <taxon>Chromadorea</taxon>
        <taxon>Rhabditida</taxon>
        <taxon>Tylenchina</taxon>
        <taxon>Panagrolaimomorpha</taxon>
        <taxon>Strongyloidoidea</taxon>
        <taxon>Steinernematidae</taxon>
        <taxon>Steinernema</taxon>
    </lineage>
</organism>
<dbReference type="EMBL" id="AZBU02000002">
    <property type="protein sequence ID" value="TKR93030.1"/>
    <property type="molecule type" value="Genomic_DNA"/>
</dbReference>
<sequence length="75" mass="8424">MTDPLFTGRDINSVQQMSSRVIIGALMHAVDYLDWRSLCGETPKVAPNGGGPKVATRKARWMNRWMSGMQEENVE</sequence>
<gene>
    <name evidence="1" type="ORF">L596_007563</name>
</gene>
<evidence type="ECO:0000313" key="2">
    <source>
        <dbReference type="Proteomes" id="UP000298663"/>
    </source>
</evidence>
<reference evidence="1 2" key="1">
    <citation type="journal article" date="2015" name="Genome Biol.">
        <title>Comparative genomics of Steinernema reveals deeply conserved gene regulatory networks.</title>
        <authorList>
            <person name="Dillman A.R."/>
            <person name="Macchietto M."/>
            <person name="Porter C.F."/>
            <person name="Rogers A."/>
            <person name="Williams B."/>
            <person name="Antoshechkin I."/>
            <person name="Lee M.M."/>
            <person name="Goodwin Z."/>
            <person name="Lu X."/>
            <person name="Lewis E.E."/>
            <person name="Goodrich-Blair H."/>
            <person name="Stock S.P."/>
            <person name="Adams B.J."/>
            <person name="Sternberg P.W."/>
            <person name="Mortazavi A."/>
        </authorList>
    </citation>
    <scope>NUCLEOTIDE SEQUENCE [LARGE SCALE GENOMIC DNA]</scope>
    <source>
        <strain evidence="1 2">ALL</strain>
    </source>
</reference>
<name>A0A4U5PA36_STECR</name>
<proteinExistence type="predicted"/>
<reference evidence="1 2" key="2">
    <citation type="journal article" date="2019" name="G3 (Bethesda)">
        <title>Hybrid Assembly of the Genome of the Entomopathogenic Nematode Steinernema carpocapsae Identifies the X-Chromosome.</title>
        <authorList>
            <person name="Serra L."/>
            <person name="Macchietto M."/>
            <person name="Macias-Munoz A."/>
            <person name="McGill C.J."/>
            <person name="Rodriguez I.M."/>
            <person name="Rodriguez B."/>
            <person name="Murad R."/>
            <person name="Mortazavi A."/>
        </authorList>
    </citation>
    <scope>NUCLEOTIDE SEQUENCE [LARGE SCALE GENOMIC DNA]</scope>
    <source>
        <strain evidence="1 2">ALL</strain>
    </source>
</reference>
<comment type="caution">
    <text evidence="1">The sequence shown here is derived from an EMBL/GenBank/DDBJ whole genome shotgun (WGS) entry which is preliminary data.</text>
</comment>
<accession>A0A4U5PA36</accession>
<keyword evidence="2" id="KW-1185">Reference proteome</keyword>
<evidence type="ECO:0000313" key="1">
    <source>
        <dbReference type="EMBL" id="TKR93030.1"/>
    </source>
</evidence>